<dbReference type="Proteomes" id="UP000199687">
    <property type="component" value="Unassembled WGS sequence"/>
</dbReference>
<dbReference type="STRING" id="531814.SAMN04487944_1023"/>
<dbReference type="SMART" id="SM00530">
    <property type="entry name" value="HTH_XRE"/>
    <property type="match status" value="1"/>
</dbReference>
<evidence type="ECO:0000313" key="2">
    <source>
        <dbReference type="EMBL" id="SER23477.1"/>
    </source>
</evidence>
<protein>
    <submittedName>
        <fullName evidence="2">Helix-turn-helix</fullName>
    </submittedName>
</protein>
<dbReference type="InterPro" id="IPR001387">
    <property type="entry name" value="Cro/C1-type_HTH"/>
</dbReference>
<dbReference type="InterPro" id="IPR010982">
    <property type="entry name" value="Lambda_DNA-bd_dom_sf"/>
</dbReference>
<keyword evidence="3" id="KW-1185">Reference proteome</keyword>
<reference evidence="2 3" key="1">
    <citation type="submission" date="2016-10" db="EMBL/GenBank/DDBJ databases">
        <authorList>
            <person name="de Groot N.N."/>
        </authorList>
    </citation>
    <scope>NUCLEOTIDE SEQUENCE [LARGE SCALE GENOMIC DNA]</scope>
    <source>
        <strain evidence="2 3">CGMCC 1.7727</strain>
    </source>
</reference>
<feature type="domain" description="HTH cro/C1-type" evidence="1">
    <location>
        <begin position="16"/>
        <end position="76"/>
    </location>
</feature>
<dbReference type="PROSITE" id="PS50943">
    <property type="entry name" value="HTH_CROC1"/>
    <property type="match status" value="1"/>
</dbReference>
<dbReference type="EMBL" id="FOGL01000002">
    <property type="protein sequence ID" value="SER23477.1"/>
    <property type="molecule type" value="Genomic_DNA"/>
</dbReference>
<dbReference type="SUPFAM" id="SSF47413">
    <property type="entry name" value="lambda repressor-like DNA-binding domains"/>
    <property type="match status" value="1"/>
</dbReference>
<evidence type="ECO:0000313" key="3">
    <source>
        <dbReference type="Proteomes" id="UP000199687"/>
    </source>
</evidence>
<dbReference type="Pfam" id="PF01381">
    <property type="entry name" value="HTH_3"/>
    <property type="match status" value="1"/>
</dbReference>
<name>A0A1H9MJ38_9BACI</name>
<dbReference type="CDD" id="cd00093">
    <property type="entry name" value="HTH_XRE"/>
    <property type="match status" value="1"/>
</dbReference>
<evidence type="ECO:0000259" key="1">
    <source>
        <dbReference type="PROSITE" id="PS50943"/>
    </source>
</evidence>
<proteinExistence type="predicted"/>
<sequence>MATKRDIEGIILGSCLREYREKLKEKDSKWTQQYVAEQIDLDDKHYGKLERGYHSDLRFNTIRLLSKVLGFSIDELSEKIDKELEKQNKQSE</sequence>
<dbReference type="Gene3D" id="1.10.260.40">
    <property type="entry name" value="lambda repressor-like DNA-binding domains"/>
    <property type="match status" value="1"/>
</dbReference>
<accession>A0A1H9MJ38</accession>
<organism evidence="2 3">
    <name type="scientific">Gracilibacillus ureilyticus</name>
    <dbReference type="NCBI Taxonomy" id="531814"/>
    <lineage>
        <taxon>Bacteria</taxon>
        <taxon>Bacillati</taxon>
        <taxon>Bacillota</taxon>
        <taxon>Bacilli</taxon>
        <taxon>Bacillales</taxon>
        <taxon>Bacillaceae</taxon>
        <taxon>Gracilibacillus</taxon>
    </lineage>
</organism>
<gene>
    <name evidence="2" type="ORF">SAMN04487944_1023</name>
</gene>
<dbReference type="RefSeq" id="WP_175480337.1">
    <property type="nucleotide sequence ID" value="NZ_FOGL01000002.1"/>
</dbReference>
<dbReference type="AlphaFoldDB" id="A0A1H9MJ38"/>
<dbReference type="GO" id="GO:0003677">
    <property type="term" value="F:DNA binding"/>
    <property type="evidence" value="ECO:0007669"/>
    <property type="project" value="InterPro"/>
</dbReference>